<dbReference type="Pfam" id="PF12158">
    <property type="entry name" value="DUF3592"/>
    <property type="match status" value="1"/>
</dbReference>
<accession>E6UDC4</accession>
<sequence length="188" mass="21796" precursor="true">MNKKKNKKNQKTQNYRCNQQTPKKAKVSGPAEQRKKISPVKKVIIASVCFLPFLIFGAAMIKMGIFEISHRKACSAEVKGVIVTDVSVQKVRSRTGKGTRYTRYDYSANYTFEYNGEAFTDRITTTHKIKKGQEIKVRCDPDDPEDHYVKNLGDSVMMVFIIIFGAFWDAIWVFLIFCIWRYQLRHSH</sequence>
<feature type="compositionally biased region" description="Basic residues" evidence="1">
    <location>
        <begin position="1"/>
        <end position="10"/>
    </location>
</feature>
<protein>
    <recommendedName>
        <fullName evidence="3">DUF3592 domain-containing protein</fullName>
    </recommendedName>
</protein>
<dbReference type="RefSeq" id="WP_013498942.1">
    <property type="nucleotide sequence ID" value="NC_014833.1"/>
</dbReference>
<dbReference type="Proteomes" id="UP000006919">
    <property type="component" value="Chromosome"/>
</dbReference>
<feature type="transmembrane region" description="Helical" evidence="2">
    <location>
        <begin position="156"/>
        <end position="180"/>
    </location>
</feature>
<feature type="transmembrane region" description="Helical" evidence="2">
    <location>
        <begin position="43"/>
        <end position="61"/>
    </location>
</feature>
<dbReference type="OrthoDB" id="1827753at2"/>
<evidence type="ECO:0000256" key="2">
    <source>
        <dbReference type="SAM" id="Phobius"/>
    </source>
</evidence>
<evidence type="ECO:0000313" key="5">
    <source>
        <dbReference type="Proteomes" id="UP000006919"/>
    </source>
</evidence>
<keyword evidence="2" id="KW-0812">Transmembrane</keyword>
<evidence type="ECO:0000259" key="3">
    <source>
        <dbReference type="Pfam" id="PF12158"/>
    </source>
</evidence>
<proteinExistence type="predicted"/>
<dbReference type="AlphaFoldDB" id="E6UDC4"/>
<dbReference type="KEGG" id="ral:Rumal_2327"/>
<dbReference type="STRING" id="697329.Rumal_2327"/>
<keyword evidence="2" id="KW-1133">Transmembrane helix</keyword>
<feature type="region of interest" description="Disordered" evidence="1">
    <location>
        <begin position="1"/>
        <end position="33"/>
    </location>
</feature>
<evidence type="ECO:0000256" key="1">
    <source>
        <dbReference type="SAM" id="MobiDB-lite"/>
    </source>
</evidence>
<organism evidence="4 5">
    <name type="scientific">Ruminococcus albus (strain ATCC 27210 / DSM 20455 / JCM 14654 / NCDO 2250 / 7)</name>
    <dbReference type="NCBI Taxonomy" id="697329"/>
    <lineage>
        <taxon>Bacteria</taxon>
        <taxon>Bacillati</taxon>
        <taxon>Bacillota</taxon>
        <taxon>Clostridia</taxon>
        <taxon>Eubacteriales</taxon>
        <taxon>Oscillospiraceae</taxon>
        <taxon>Ruminococcus</taxon>
    </lineage>
</organism>
<reference evidence="4 5" key="1">
    <citation type="journal article" date="2011" name="J. Bacteriol.">
        <title>Complete genome of the cellulolytic ruminal bacterium Ruminococcus albus 7.</title>
        <authorList>
            <person name="Suen G."/>
            <person name="Stevenson D.M."/>
            <person name="Bruce D.C."/>
            <person name="Chertkov O."/>
            <person name="Copeland A."/>
            <person name="Cheng J.F."/>
            <person name="Detter C."/>
            <person name="Detter J.C."/>
            <person name="Goodwin L.A."/>
            <person name="Han C.S."/>
            <person name="Hauser L.J."/>
            <person name="Ivanova N.N."/>
            <person name="Kyrpides N.C."/>
            <person name="Land M.L."/>
            <person name="Lapidus A."/>
            <person name="Lucas S."/>
            <person name="Ovchinnikova G."/>
            <person name="Pitluck S."/>
            <person name="Tapia R."/>
            <person name="Woyke T."/>
            <person name="Boyum J."/>
            <person name="Mead D."/>
            <person name="Weimer P.J."/>
        </authorList>
    </citation>
    <scope>NUCLEOTIDE SEQUENCE [LARGE SCALE GENOMIC DNA]</scope>
    <source>
        <strain evidence="5">ATCC 27210 / DSM 20455 / JCM 14654 / NCDO 2250 / 7</strain>
    </source>
</reference>
<keyword evidence="2" id="KW-0472">Membrane</keyword>
<evidence type="ECO:0000313" key="4">
    <source>
        <dbReference type="EMBL" id="ADU22807.1"/>
    </source>
</evidence>
<dbReference type="InterPro" id="IPR021994">
    <property type="entry name" value="DUF3592"/>
</dbReference>
<dbReference type="HOGENOM" id="CLU_1440104_0_0_9"/>
<gene>
    <name evidence="4" type="ordered locus">Rumal_2327</name>
</gene>
<feature type="domain" description="DUF3592" evidence="3">
    <location>
        <begin position="83"/>
        <end position="149"/>
    </location>
</feature>
<dbReference type="EMBL" id="CP002403">
    <property type="protein sequence ID" value="ADU22807.1"/>
    <property type="molecule type" value="Genomic_DNA"/>
</dbReference>
<name>E6UDC4_RUMA7</name>